<dbReference type="Proteomes" id="UP001549321">
    <property type="component" value="Unassembled WGS sequence"/>
</dbReference>
<feature type="domain" description="HTH lysR-type" evidence="5">
    <location>
        <begin position="1"/>
        <end position="58"/>
    </location>
</feature>
<accession>A0ABV2R646</accession>
<evidence type="ECO:0000313" key="6">
    <source>
        <dbReference type="EMBL" id="MET4636115.1"/>
    </source>
</evidence>
<keyword evidence="3 6" id="KW-0238">DNA-binding</keyword>
<dbReference type="Gene3D" id="3.40.190.290">
    <property type="match status" value="1"/>
</dbReference>
<name>A0ABV2R646_9HYPH</name>
<dbReference type="Pfam" id="PF03466">
    <property type="entry name" value="LysR_substrate"/>
    <property type="match status" value="1"/>
</dbReference>
<evidence type="ECO:0000313" key="7">
    <source>
        <dbReference type="Proteomes" id="UP001549321"/>
    </source>
</evidence>
<sequence length="296" mass="31984">MTLDQLRIFIAVAEREHLTRAAEALRLTPSAVSSAIHALEARYDTRLFDRVGRRIELTEAGRVFLVEAQATLARAQAAELALAELGGLMRGTLEIQASQTIASYWLPPALVRFRAAYPSIGIHLATGNTETVRHAVHEGLAEIGFIEGEIDDPALATRAVGEDRLILVATPEHPLSKASHVGTAEIAATRWVMRERGSGTRSVFEAALTARGILPETLKVELELPSNEAVRAAVEVGDHATVVSELVASPHIAAGKLARVAFEMTPRAFSMVWHKERYRSKAARALETLLVAPASG</sequence>
<dbReference type="SUPFAM" id="SSF46785">
    <property type="entry name" value="Winged helix' DNA-binding domain"/>
    <property type="match status" value="1"/>
</dbReference>
<keyword evidence="2" id="KW-0805">Transcription regulation</keyword>
<proteinExistence type="inferred from homology"/>
<dbReference type="InterPro" id="IPR036390">
    <property type="entry name" value="WH_DNA-bd_sf"/>
</dbReference>
<dbReference type="EMBL" id="JBEPSM010000004">
    <property type="protein sequence ID" value="MET4636115.1"/>
    <property type="molecule type" value="Genomic_DNA"/>
</dbReference>
<dbReference type="PROSITE" id="PS50931">
    <property type="entry name" value="HTH_LYSR"/>
    <property type="match status" value="1"/>
</dbReference>
<evidence type="ECO:0000256" key="1">
    <source>
        <dbReference type="ARBA" id="ARBA00009437"/>
    </source>
</evidence>
<dbReference type="PANTHER" id="PTHR30126">
    <property type="entry name" value="HTH-TYPE TRANSCRIPTIONAL REGULATOR"/>
    <property type="match status" value="1"/>
</dbReference>
<keyword evidence="7" id="KW-1185">Reference proteome</keyword>
<dbReference type="CDD" id="cd08420">
    <property type="entry name" value="PBP2_CysL_like"/>
    <property type="match status" value="1"/>
</dbReference>
<dbReference type="Pfam" id="PF00126">
    <property type="entry name" value="HTH_1"/>
    <property type="match status" value="1"/>
</dbReference>
<comment type="caution">
    <text evidence="6">The sequence shown here is derived from an EMBL/GenBank/DDBJ whole genome shotgun (WGS) entry which is preliminary data.</text>
</comment>
<dbReference type="SUPFAM" id="SSF53850">
    <property type="entry name" value="Periplasmic binding protein-like II"/>
    <property type="match status" value="1"/>
</dbReference>
<evidence type="ECO:0000256" key="3">
    <source>
        <dbReference type="ARBA" id="ARBA00023125"/>
    </source>
</evidence>
<protein>
    <submittedName>
        <fullName evidence="6">DNA-binding transcriptional LysR family regulator</fullName>
    </submittedName>
</protein>
<dbReference type="GO" id="GO:0003677">
    <property type="term" value="F:DNA binding"/>
    <property type="evidence" value="ECO:0007669"/>
    <property type="project" value="UniProtKB-KW"/>
</dbReference>
<dbReference type="InterPro" id="IPR000847">
    <property type="entry name" value="LysR_HTH_N"/>
</dbReference>
<dbReference type="Gene3D" id="1.10.10.10">
    <property type="entry name" value="Winged helix-like DNA-binding domain superfamily/Winged helix DNA-binding domain"/>
    <property type="match status" value="1"/>
</dbReference>
<comment type="similarity">
    <text evidence="1">Belongs to the LysR transcriptional regulatory family.</text>
</comment>
<evidence type="ECO:0000256" key="2">
    <source>
        <dbReference type="ARBA" id="ARBA00023015"/>
    </source>
</evidence>
<organism evidence="6 7">
    <name type="scientific">Kaistia defluvii</name>
    <dbReference type="NCBI Taxonomy" id="410841"/>
    <lineage>
        <taxon>Bacteria</taxon>
        <taxon>Pseudomonadati</taxon>
        <taxon>Pseudomonadota</taxon>
        <taxon>Alphaproteobacteria</taxon>
        <taxon>Hyphomicrobiales</taxon>
        <taxon>Kaistiaceae</taxon>
        <taxon>Kaistia</taxon>
    </lineage>
</organism>
<evidence type="ECO:0000256" key="4">
    <source>
        <dbReference type="ARBA" id="ARBA00023163"/>
    </source>
</evidence>
<keyword evidence="4" id="KW-0804">Transcription</keyword>
<dbReference type="InterPro" id="IPR036388">
    <property type="entry name" value="WH-like_DNA-bd_sf"/>
</dbReference>
<evidence type="ECO:0000259" key="5">
    <source>
        <dbReference type="PROSITE" id="PS50931"/>
    </source>
</evidence>
<gene>
    <name evidence="6" type="ORF">ABIE08_004073</name>
</gene>
<reference evidence="6 7" key="1">
    <citation type="submission" date="2024-06" db="EMBL/GenBank/DDBJ databases">
        <title>Sorghum-associated microbial communities from plants grown in Nebraska, USA.</title>
        <authorList>
            <person name="Schachtman D."/>
        </authorList>
    </citation>
    <scope>NUCLEOTIDE SEQUENCE [LARGE SCALE GENOMIC DNA]</scope>
    <source>
        <strain evidence="6 7">3207</strain>
    </source>
</reference>
<dbReference type="InterPro" id="IPR005119">
    <property type="entry name" value="LysR_subst-bd"/>
</dbReference>
<dbReference type="PANTHER" id="PTHR30126:SF39">
    <property type="entry name" value="HTH-TYPE TRANSCRIPTIONAL REGULATOR CYSL"/>
    <property type="match status" value="1"/>
</dbReference>
<dbReference type="RefSeq" id="WP_354553663.1">
    <property type="nucleotide sequence ID" value="NZ_JBEPSM010000004.1"/>
</dbReference>